<proteinExistence type="predicted"/>
<name>A0AAX1SDK8_9FIRM</name>
<dbReference type="EMBL" id="JAKNGE010000019">
    <property type="protein sequence ID" value="MCG4746921.1"/>
    <property type="molecule type" value="Genomic_DNA"/>
</dbReference>
<dbReference type="GeneID" id="97203799"/>
<comment type="caution">
    <text evidence="2">The sequence shown here is derived from an EMBL/GenBank/DDBJ whole genome shotgun (WGS) entry which is preliminary data.</text>
</comment>
<evidence type="ECO:0000313" key="5">
    <source>
        <dbReference type="Proteomes" id="UP001299608"/>
    </source>
</evidence>
<accession>A0AAX1SDK8</accession>
<sequence>MFEYSMTGMLGALPMLRHGRSRAINAENPTGEKGKGGMASGPLGPSRKGSPCLKDIQPGESVVLGRIKGAGMINHIWMTVDRKTSDAARYVLRDLVLRMYWDDETEPSVESPLGDFFCCGFGTDYRVDSVPVTVAPARGLNCYFQMPFRTGARIVLINQHSNPIPAFFYQIDYCLYDRIPDDTAYFHAQWRRERITLPGKDYVIADHIRGRGHYVGTFIALSTLERYWWGEGEVKFYIDGDREYPTICGTGMEDYFGGSWSFARQEGGRTVETIYNSPFLGYPFYSAHDTDIHNPYHNDDCPPMRSFYRWHLMDPVMFDQELRVTIQQIGVSDMGLFERQDDLSSVAYWYQTEPHGAFEALPGARERWPR</sequence>
<keyword evidence="4" id="KW-1185">Reference proteome</keyword>
<evidence type="ECO:0000256" key="1">
    <source>
        <dbReference type="SAM" id="MobiDB-lite"/>
    </source>
</evidence>
<evidence type="ECO:0000313" key="3">
    <source>
        <dbReference type="EMBL" id="NSJ50632.1"/>
    </source>
</evidence>
<dbReference type="AlphaFoldDB" id="A0AAX1SDK8"/>
<gene>
    <name evidence="3" type="ORF">G5B36_18255</name>
    <name evidence="2" type="ORF">L0N08_15970</name>
</gene>
<reference evidence="3 4" key="1">
    <citation type="journal article" date="2020" name="Cell Host Microbe">
        <title>Functional and Genomic Variation between Human-Derived Isolates of Lachnospiraceae Reveals Inter- and Intra-Species Diversity.</title>
        <authorList>
            <person name="Sorbara M.T."/>
            <person name="Littmann E.R."/>
            <person name="Fontana E."/>
            <person name="Moody T.U."/>
            <person name="Kohout C.E."/>
            <person name="Gjonbalaj M."/>
            <person name="Eaton V."/>
            <person name="Seok R."/>
            <person name="Leiner I.M."/>
            <person name="Pamer E.G."/>
        </authorList>
    </citation>
    <scope>NUCLEOTIDE SEQUENCE [LARGE SCALE GENOMIC DNA]</scope>
    <source>
        <strain evidence="3 4">MSK.1.17</strain>
    </source>
</reference>
<dbReference type="RefSeq" id="WP_117562475.1">
    <property type="nucleotide sequence ID" value="NZ_BAABZL010000001.1"/>
</dbReference>
<dbReference type="Pfam" id="PF11175">
    <property type="entry name" value="DUF2961"/>
    <property type="match status" value="1"/>
</dbReference>
<dbReference type="EMBL" id="JAAITT010000028">
    <property type="protein sequence ID" value="NSJ50632.1"/>
    <property type="molecule type" value="Genomic_DNA"/>
</dbReference>
<evidence type="ECO:0000313" key="4">
    <source>
        <dbReference type="Proteomes" id="UP000669239"/>
    </source>
</evidence>
<reference evidence="3" key="2">
    <citation type="submission" date="2020-02" db="EMBL/GenBank/DDBJ databases">
        <authorList>
            <person name="Littmann E."/>
            <person name="Sorbara M."/>
        </authorList>
    </citation>
    <scope>NUCLEOTIDE SEQUENCE</scope>
    <source>
        <strain evidence="3">MSK.1.17</strain>
    </source>
</reference>
<dbReference type="Proteomes" id="UP000669239">
    <property type="component" value="Unassembled WGS sequence"/>
</dbReference>
<evidence type="ECO:0000313" key="2">
    <source>
        <dbReference type="EMBL" id="MCG4746921.1"/>
    </source>
</evidence>
<feature type="region of interest" description="Disordered" evidence="1">
    <location>
        <begin position="25"/>
        <end position="55"/>
    </location>
</feature>
<reference evidence="2" key="3">
    <citation type="submission" date="2022-01" db="EMBL/GenBank/DDBJ databases">
        <title>Collection of gut derived symbiotic bacterial strains cultured from healthy donors.</title>
        <authorList>
            <person name="Lin H."/>
            <person name="Kohout C."/>
            <person name="Waligurski E."/>
            <person name="Pamer E.G."/>
        </authorList>
    </citation>
    <scope>NUCLEOTIDE SEQUENCE</scope>
    <source>
        <strain evidence="2">DFI.6.55</strain>
    </source>
</reference>
<dbReference type="InterPro" id="IPR021345">
    <property type="entry name" value="DUF2961"/>
</dbReference>
<dbReference type="Proteomes" id="UP001299608">
    <property type="component" value="Unassembled WGS sequence"/>
</dbReference>
<dbReference type="Gene3D" id="2.60.120.1390">
    <property type="match status" value="1"/>
</dbReference>
<protein>
    <submittedName>
        <fullName evidence="2">DUF2961 domain-containing protein</fullName>
    </submittedName>
</protein>
<organism evidence="2 5">
    <name type="scientific">Enterocloster aldenensis</name>
    <dbReference type="NCBI Taxonomy" id="358742"/>
    <lineage>
        <taxon>Bacteria</taxon>
        <taxon>Bacillati</taxon>
        <taxon>Bacillota</taxon>
        <taxon>Clostridia</taxon>
        <taxon>Lachnospirales</taxon>
        <taxon>Lachnospiraceae</taxon>
        <taxon>Enterocloster</taxon>
    </lineage>
</organism>